<dbReference type="Gene3D" id="2.10.25.10">
    <property type="entry name" value="Laminin"/>
    <property type="match status" value="26"/>
</dbReference>
<comment type="subcellular location">
    <subcellularLocation>
        <location evidence="1">Secreted</location>
        <location evidence="1">Extracellular space</location>
        <location evidence="1">Extracellular matrix</location>
    </subcellularLocation>
</comment>
<name>A0AAW0V2R4_SCYPA</name>
<dbReference type="FunFam" id="2.10.25.10:FF:000005">
    <property type="entry name" value="Fibrillin 2"/>
    <property type="match status" value="5"/>
</dbReference>
<dbReference type="Pfam" id="PF07645">
    <property type="entry name" value="EGF_CA"/>
    <property type="match status" value="21"/>
</dbReference>
<evidence type="ECO:0000256" key="11">
    <source>
        <dbReference type="SAM" id="SignalP"/>
    </source>
</evidence>
<feature type="domain" description="EGF-like" evidence="12">
    <location>
        <begin position="1376"/>
        <end position="1417"/>
    </location>
</feature>
<dbReference type="InterPro" id="IPR001881">
    <property type="entry name" value="EGF-like_Ca-bd_dom"/>
</dbReference>
<keyword evidence="3" id="KW-0964">Secreted</keyword>
<evidence type="ECO:0000313" key="13">
    <source>
        <dbReference type="EMBL" id="KAK8406639.1"/>
    </source>
</evidence>
<keyword evidence="8" id="KW-1015">Disulfide bond</keyword>
<feature type="domain" description="EGF-like" evidence="12">
    <location>
        <begin position="1462"/>
        <end position="1502"/>
    </location>
</feature>
<protein>
    <recommendedName>
        <fullName evidence="12">EGF-like domain-containing protein</fullName>
    </recommendedName>
</protein>
<dbReference type="PANTHER" id="PTHR24050:SF27">
    <property type="entry name" value="FIBRILLIN-1"/>
    <property type="match status" value="1"/>
</dbReference>
<accession>A0AAW0V2R4</accession>
<feature type="domain" description="EGF-like" evidence="12">
    <location>
        <begin position="1178"/>
        <end position="1214"/>
    </location>
</feature>
<evidence type="ECO:0000259" key="12">
    <source>
        <dbReference type="PROSITE" id="PS50026"/>
    </source>
</evidence>
<keyword evidence="7" id="KW-0677">Repeat</keyword>
<evidence type="ECO:0000256" key="1">
    <source>
        <dbReference type="ARBA" id="ARBA00004498"/>
    </source>
</evidence>
<dbReference type="InterPro" id="IPR049883">
    <property type="entry name" value="NOTCH1_EGF-like"/>
</dbReference>
<dbReference type="EMBL" id="JARAKH010000002">
    <property type="protein sequence ID" value="KAK8406639.1"/>
    <property type="molecule type" value="Genomic_DNA"/>
</dbReference>
<evidence type="ECO:0000256" key="3">
    <source>
        <dbReference type="ARBA" id="ARBA00022525"/>
    </source>
</evidence>
<keyword evidence="6 11" id="KW-0732">Signal</keyword>
<feature type="signal peptide" evidence="11">
    <location>
        <begin position="1"/>
        <end position="24"/>
    </location>
</feature>
<dbReference type="Proteomes" id="UP001487740">
    <property type="component" value="Unassembled WGS sequence"/>
</dbReference>
<evidence type="ECO:0000313" key="14">
    <source>
        <dbReference type="Proteomes" id="UP001487740"/>
    </source>
</evidence>
<comment type="similarity">
    <text evidence="2">Belongs to the fibulin family.</text>
</comment>
<evidence type="ECO:0000256" key="8">
    <source>
        <dbReference type="ARBA" id="ARBA00023157"/>
    </source>
</evidence>
<evidence type="ECO:0000256" key="10">
    <source>
        <dbReference type="PROSITE-ProRule" id="PRU00076"/>
    </source>
</evidence>
<dbReference type="SMART" id="SM00179">
    <property type="entry name" value="EGF_CA"/>
    <property type="match status" value="26"/>
</dbReference>
<organism evidence="13 14">
    <name type="scientific">Scylla paramamosain</name>
    <name type="common">Mud crab</name>
    <dbReference type="NCBI Taxonomy" id="85552"/>
    <lineage>
        <taxon>Eukaryota</taxon>
        <taxon>Metazoa</taxon>
        <taxon>Ecdysozoa</taxon>
        <taxon>Arthropoda</taxon>
        <taxon>Crustacea</taxon>
        <taxon>Multicrustacea</taxon>
        <taxon>Malacostraca</taxon>
        <taxon>Eumalacostraca</taxon>
        <taxon>Eucarida</taxon>
        <taxon>Decapoda</taxon>
        <taxon>Pleocyemata</taxon>
        <taxon>Brachyura</taxon>
        <taxon>Eubrachyura</taxon>
        <taxon>Portunoidea</taxon>
        <taxon>Portunidae</taxon>
        <taxon>Portuninae</taxon>
        <taxon>Scylla</taxon>
    </lineage>
</organism>
<evidence type="ECO:0000256" key="5">
    <source>
        <dbReference type="ARBA" id="ARBA00022536"/>
    </source>
</evidence>
<gene>
    <name evidence="13" type="ORF">O3P69_007314</name>
</gene>
<feature type="chain" id="PRO_5043441161" description="EGF-like domain-containing protein" evidence="11">
    <location>
        <begin position="25"/>
        <end position="1670"/>
    </location>
</feature>
<dbReference type="PROSITE" id="PS01186">
    <property type="entry name" value="EGF_2"/>
    <property type="match status" value="4"/>
</dbReference>
<feature type="domain" description="EGF-like" evidence="12">
    <location>
        <begin position="1503"/>
        <end position="1546"/>
    </location>
</feature>
<dbReference type="PROSITE" id="PS50026">
    <property type="entry name" value="EGF_3"/>
    <property type="match status" value="5"/>
</dbReference>
<dbReference type="Pfam" id="PF14670">
    <property type="entry name" value="FXa_inhibition"/>
    <property type="match status" value="1"/>
</dbReference>
<dbReference type="InterPro" id="IPR018097">
    <property type="entry name" value="EGF_Ca-bd_CS"/>
</dbReference>
<dbReference type="InterPro" id="IPR009030">
    <property type="entry name" value="Growth_fac_rcpt_cys_sf"/>
</dbReference>
<evidence type="ECO:0000256" key="2">
    <source>
        <dbReference type="ARBA" id="ARBA00006127"/>
    </source>
</evidence>
<evidence type="ECO:0000256" key="9">
    <source>
        <dbReference type="ARBA" id="ARBA00023180"/>
    </source>
</evidence>
<keyword evidence="5 10" id="KW-0245">EGF-like domain</keyword>
<evidence type="ECO:0000256" key="4">
    <source>
        <dbReference type="ARBA" id="ARBA00022530"/>
    </source>
</evidence>
<dbReference type="PANTHER" id="PTHR24050">
    <property type="entry name" value="PA14 DOMAIN-CONTAINING PROTEIN"/>
    <property type="match status" value="1"/>
</dbReference>
<dbReference type="CDD" id="cd00054">
    <property type="entry name" value="EGF_CA"/>
    <property type="match status" value="4"/>
</dbReference>
<keyword evidence="9" id="KW-0325">Glycoprotein</keyword>
<dbReference type="Pfam" id="PF12662">
    <property type="entry name" value="cEGF"/>
    <property type="match status" value="3"/>
</dbReference>
<dbReference type="InterPro" id="IPR026823">
    <property type="entry name" value="cEGF"/>
</dbReference>
<feature type="domain" description="EGF-like" evidence="12">
    <location>
        <begin position="1418"/>
        <end position="1461"/>
    </location>
</feature>
<dbReference type="GO" id="GO:0005509">
    <property type="term" value="F:calcium ion binding"/>
    <property type="evidence" value="ECO:0007669"/>
    <property type="project" value="InterPro"/>
</dbReference>
<dbReference type="InterPro" id="IPR000742">
    <property type="entry name" value="EGF"/>
</dbReference>
<dbReference type="PROSITE" id="PS01187">
    <property type="entry name" value="EGF_CA"/>
    <property type="match status" value="10"/>
</dbReference>
<keyword evidence="14" id="KW-1185">Reference proteome</keyword>
<dbReference type="SUPFAM" id="SSF57184">
    <property type="entry name" value="Growth factor receptor domain"/>
    <property type="match status" value="9"/>
</dbReference>
<reference evidence="13 14" key="1">
    <citation type="submission" date="2023-03" db="EMBL/GenBank/DDBJ databases">
        <title>High-quality genome of Scylla paramamosain provides insights in environmental adaptation.</title>
        <authorList>
            <person name="Zhang L."/>
        </authorList>
    </citation>
    <scope>NUCLEOTIDE SEQUENCE [LARGE SCALE GENOMIC DNA]</scope>
    <source>
        <strain evidence="13">LZ_2023a</strain>
        <tissue evidence="13">Muscle</tissue>
    </source>
</reference>
<evidence type="ECO:0000256" key="6">
    <source>
        <dbReference type="ARBA" id="ARBA00022729"/>
    </source>
</evidence>
<dbReference type="FunFam" id="2.10.25.10:FF:000014">
    <property type="entry name" value="Latent-transforming growth factor beta-binding protein 3"/>
    <property type="match status" value="1"/>
</dbReference>
<dbReference type="InterPro" id="IPR000152">
    <property type="entry name" value="EGF-type_Asp/Asn_hydroxyl_site"/>
</dbReference>
<dbReference type="PROSITE" id="PS00010">
    <property type="entry name" value="ASX_HYDROXYL"/>
    <property type="match status" value="5"/>
</dbReference>
<dbReference type="SUPFAM" id="SSF57196">
    <property type="entry name" value="EGF/Laminin"/>
    <property type="match status" value="3"/>
</dbReference>
<evidence type="ECO:0000256" key="7">
    <source>
        <dbReference type="ARBA" id="ARBA00022737"/>
    </source>
</evidence>
<dbReference type="SMART" id="SM00181">
    <property type="entry name" value="EGF"/>
    <property type="match status" value="22"/>
</dbReference>
<sequence length="1670" mass="183504">MNFVKNQSRLLVVILLLILATVTGDLAPTFGICCAYGANWARESQQCSAFPTPINELPTEHQSICVTAAGICCLRYFRNEQCQKGSQAAQLGHDCLPSSSQGGEYFKDCCQACKLGIFSGGMGMGCGTRFKFGFPWDNAYHDCCNQATSSNLSPNLPGNQVIDNENLYPGVPSSPSGIPDPENLCEQLSGKLCSDFCVPTPGSYRCMCRPGFTLSRDGKTCIQDAVNNRCEENNPCDHICMDTGVSIVCSCNPGFILEADQKSCEDINECSSGVHGCVAVEQVCYNLVGSYVCINADGSFSAPGPTPIQPGSPSGLPADSRITAFDKNEVVQGRNPLIRGGHGTLGVQGFPGASPEPGLSGFSQSHGRCPPGYSFNLDSQACDDVDECQVTSGLCVRGTICQNTIGSYTCTHMPVVDCPSGFAFDLNLQSCLDVDECEDGSHNCNWTTHLCVNNQGGYMCQEKSGSSECVAGYKFSTQQQKCIDVDECAEELHGCHPEEETCRNTDGAYECDIACQEGFQFSLVLRTCVDQDECVDAPCEPGWECRNTVGSYLCHELPRAFCPAGYKPSNGSASGCEDVDECVEGLHSCHAVRELCINEIGKYRCEAIIHNEVNREGSQFRNVPHAAFQPHVEECPEGFGFDLTSRQCLDIDECNVGFDDCSQAEKCINTLGSYVCQPHVRCTAGFAPDSLTGECKDVDECAAGIGNCLPGQICFNTIGAFECRVECQDGFIYDPTDAAVCVDVNECLLSPCGFGEDCHNTEGSYICIASNSATSSIFTTSSTSTTTTTRPPATCLPGFKRNPKTLQCEDVDECEEGLHNCQVGHEQCVNTYGGHDCRSRPCSPGFVRDPHDPSLCKDVNECESSPCEAEEKCVNTNGSYSCRRRLTPCTPGFRRNERNEECEDIDECVEEAPCSSEERCINTHGSYKCRSVQCPPGYQRNIWGQCRDVNECETGEHTCNIPKEQCVNSIGSFRCKPLPDCPQGFTRHPTSLRCVDVDECVEGTHDCMDGEQCFNQYGQYDCRASPNSCSRGFRYNSRDRRCKDIDECTENSDSCDRETQTCINSQGSFRCIDRKPICDFGYRYNEELQSCVDIDECTEDTHDCSSVETCVNHLGHYTCQHRSVDGDSLNSTAYNKENNEDVSDYEVVLAKRPGDGGNKRSRCSAGYRYNRRRRTCVDIDECATNPCKAFEVCENSQGSYQCQCLAGYSREEPDGDCEDMNECQLDLHTCTSTQRCDNTVGSYACIRIAGCGTGYTLNHNTGECDDNDECKLNTHNCYQLGPKYQCVNIRGSFRCKHKTCSPFHILNDEGNCVVRSCDVGYRPGEFNCVDIDECIEDNPCRQNERCTNTLGSYKCQPRLNCYAGFEMNEAGTQCVDIDECAKGTHQCVGNQLCSNRQGSYICYCPQGFRRNTQQQCEDINECESYRGRVCANNADCENTEGSFICKCKAGFKQAANGLSCIDVDECEETPEICQHNCINVWGTYYCTCNAGHILNSDNRTCSDVDECENARNRGHLCIGLCVNVPGSFKCTCPDGYTLAADGRTCKDINECETSNVCRGIGEQCVNTQGGYKCNTITCPDNYVRDSRHKNRCERLASHCQLGDDACRLKPLSYSYNYLPLVSNLTLPSVGEVNIFTMRGPLWSTTTVQFELELEYVETSPESSASYKGLF</sequence>
<comment type="caution">
    <text evidence="10">Lacks conserved residue(s) required for the propagation of feature annotation.</text>
</comment>
<dbReference type="InterPro" id="IPR052235">
    <property type="entry name" value="Nephronectin_domain"/>
</dbReference>
<keyword evidence="4" id="KW-0272">Extracellular matrix</keyword>
<proteinExistence type="inferred from homology"/>
<comment type="caution">
    <text evidence="13">The sequence shown here is derived from an EMBL/GenBank/DDBJ whole genome shotgun (WGS) entry which is preliminary data.</text>
</comment>